<gene>
    <name evidence="3" type="ORF">A7A08_01636</name>
</gene>
<dbReference type="Gene3D" id="3.40.50.410">
    <property type="entry name" value="von Willebrand factor, type A domain"/>
    <property type="match status" value="1"/>
</dbReference>
<dbReference type="PATRIC" id="fig|1177755.3.peg.1644"/>
<dbReference type="InterPro" id="IPR002035">
    <property type="entry name" value="VWF_A"/>
</dbReference>
<dbReference type="InterPro" id="IPR036465">
    <property type="entry name" value="vWFA_dom_sf"/>
</dbReference>
<evidence type="ECO:0000256" key="1">
    <source>
        <dbReference type="SAM" id="SignalP"/>
    </source>
</evidence>
<dbReference type="PANTHER" id="PTHR10579:SF43">
    <property type="entry name" value="ZINC FINGER (C3HC4-TYPE RING FINGER) FAMILY PROTEIN"/>
    <property type="match status" value="1"/>
</dbReference>
<proteinExistence type="predicted"/>
<evidence type="ECO:0000259" key="2">
    <source>
        <dbReference type="PROSITE" id="PS50234"/>
    </source>
</evidence>
<dbReference type="RefSeq" id="WP_069094933.1">
    <property type="nucleotide sequence ID" value="NZ_MASI01000003.1"/>
</dbReference>
<protein>
    <submittedName>
        <fullName evidence="3">von Willebrand factor type A domain protein</fullName>
    </submittedName>
</protein>
<evidence type="ECO:0000313" key="3">
    <source>
        <dbReference type="EMBL" id="ODA67602.1"/>
    </source>
</evidence>
<keyword evidence="4" id="KW-1185">Reference proteome</keyword>
<feature type="chain" id="PRO_5009116565" evidence="1">
    <location>
        <begin position="32"/>
        <end position="246"/>
    </location>
</feature>
<dbReference type="Pfam" id="PF13519">
    <property type="entry name" value="VWA_2"/>
    <property type="match status" value="1"/>
</dbReference>
<dbReference type="STRING" id="1177755.A7A08_01636"/>
<feature type="domain" description="VWFA" evidence="2">
    <location>
        <begin position="42"/>
        <end position="230"/>
    </location>
</feature>
<evidence type="ECO:0000313" key="4">
    <source>
        <dbReference type="Proteomes" id="UP000095087"/>
    </source>
</evidence>
<keyword evidence="1" id="KW-0732">Signal</keyword>
<dbReference type="EMBL" id="MASI01000003">
    <property type="protein sequence ID" value="ODA67602.1"/>
    <property type="molecule type" value="Genomic_DNA"/>
</dbReference>
<comment type="caution">
    <text evidence="3">The sequence shown here is derived from an EMBL/GenBank/DDBJ whole genome shotgun (WGS) entry which is preliminary data.</text>
</comment>
<feature type="signal peptide" evidence="1">
    <location>
        <begin position="1"/>
        <end position="31"/>
    </location>
</feature>
<reference evidence="3 4" key="1">
    <citation type="submission" date="2016-07" db="EMBL/GenBank/DDBJ databases">
        <title>Draft genome sequence of Methyloligella halotolerans C2T (VKM B-2706T=CCUG 61687T=DSM 25045T), a halotolerant polyhydroxybutyrate accumulating methylotroph.</title>
        <authorList>
            <person name="Vasilenko O.V."/>
            <person name="Doronina N.V."/>
            <person name="Poroshina M.N."/>
            <person name="Tarlachkov S.V."/>
            <person name="Trotsenko Y.A."/>
        </authorList>
    </citation>
    <scope>NUCLEOTIDE SEQUENCE [LARGE SCALE GENOMIC DNA]</scope>
    <source>
        <strain evidence="3 4">VKM B-2706</strain>
    </source>
</reference>
<dbReference type="PROSITE" id="PS50234">
    <property type="entry name" value="VWFA"/>
    <property type="match status" value="1"/>
</dbReference>
<dbReference type="AlphaFoldDB" id="A0A1E2RZM6"/>
<dbReference type="SMART" id="SM00327">
    <property type="entry name" value="VWA"/>
    <property type="match status" value="1"/>
</dbReference>
<sequence length="246" mass="25894">MQSLFRILGATLLASFVLFGGLALQPGSAPAQDDGMEICTQDAMIVFDASGSMAGATTQDIFSPMTRIQEVRAALAEVLPNVTQFRKVGLITYGPGPHLQCNVDLKLPPIAHAAKPIMAAVNGLDAAGKTPLSTAVEKAAETLNYRSKPGVVVLLTDGEETCGGAPCELGKRLRATGAVTVHVIAYQMKAVQWMGPQSVLDVQCLAKQTGGRYVTAQTHEDLVRAFERALGCPLVGSAQTSHRAVH</sequence>
<dbReference type="Proteomes" id="UP000095087">
    <property type="component" value="Unassembled WGS sequence"/>
</dbReference>
<dbReference type="SUPFAM" id="SSF53300">
    <property type="entry name" value="vWA-like"/>
    <property type="match status" value="1"/>
</dbReference>
<dbReference type="InterPro" id="IPR051266">
    <property type="entry name" value="CLCR"/>
</dbReference>
<accession>A0A1E2RZM6</accession>
<organism evidence="3 4">
    <name type="scientific">Methyloligella halotolerans</name>
    <dbReference type="NCBI Taxonomy" id="1177755"/>
    <lineage>
        <taxon>Bacteria</taxon>
        <taxon>Pseudomonadati</taxon>
        <taxon>Pseudomonadota</taxon>
        <taxon>Alphaproteobacteria</taxon>
        <taxon>Hyphomicrobiales</taxon>
        <taxon>Hyphomicrobiaceae</taxon>
        <taxon>Methyloligella</taxon>
    </lineage>
</organism>
<dbReference type="PANTHER" id="PTHR10579">
    <property type="entry name" value="CALCIUM-ACTIVATED CHLORIDE CHANNEL REGULATOR"/>
    <property type="match status" value="1"/>
</dbReference>
<name>A0A1E2RZM6_9HYPH</name>